<dbReference type="AlphaFoldDB" id="A0A921KCQ2"/>
<accession>A0A921KCQ2</accession>
<organism evidence="2 3">
    <name type="scientific">Sporosarcina psychrophila</name>
    <name type="common">Bacillus psychrophilus</name>
    <dbReference type="NCBI Taxonomy" id="1476"/>
    <lineage>
        <taxon>Bacteria</taxon>
        <taxon>Bacillati</taxon>
        <taxon>Bacillota</taxon>
        <taxon>Bacilli</taxon>
        <taxon>Bacillales</taxon>
        <taxon>Caryophanaceae</taxon>
        <taxon>Sporosarcina</taxon>
    </lineage>
</organism>
<keyword evidence="1" id="KW-0472">Membrane</keyword>
<feature type="transmembrane region" description="Helical" evidence="1">
    <location>
        <begin position="97"/>
        <end position="117"/>
    </location>
</feature>
<evidence type="ECO:0000256" key="1">
    <source>
        <dbReference type="SAM" id="Phobius"/>
    </source>
</evidence>
<evidence type="ECO:0000313" key="3">
    <source>
        <dbReference type="Proteomes" id="UP000698173"/>
    </source>
</evidence>
<keyword evidence="1" id="KW-1133">Transmembrane helix</keyword>
<protein>
    <submittedName>
        <fullName evidence="2">DUF4184 family protein</fullName>
    </submittedName>
</protein>
<sequence>MPLTFAHPAAILPFSRKSKYIHFSALVLGSMAPDFEYFLSGQPMGNIGHTFAGFIWFNLPLVILTYFIYHTFVHEILFNHLPICLQDPYTKRIDSNGIVKVLVFCYSALFGMVTHVVWDSFTHINGYMVLKFPAFFTYSTNIYGFSIPLYKFLQHGSTLLGLTIILVYIYVRALSQRNHNHTRVSPKRKLIFWSSLSLLAGLLVFLWYLTDNVSIMSYGIWVIRMIDSFLLSLLVSSLIIKYKVLTI</sequence>
<evidence type="ECO:0000313" key="2">
    <source>
        <dbReference type="EMBL" id="HJF31093.1"/>
    </source>
</evidence>
<keyword evidence="1" id="KW-0812">Transmembrane</keyword>
<feature type="transmembrane region" description="Helical" evidence="1">
    <location>
        <begin position="190"/>
        <end position="209"/>
    </location>
</feature>
<gene>
    <name evidence="2" type="ORF">K8V56_04845</name>
</gene>
<dbReference type="Pfam" id="PF13803">
    <property type="entry name" value="DUF4184"/>
    <property type="match status" value="1"/>
</dbReference>
<dbReference type="InterPro" id="IPR025238">
    <property type="entry name" value="DUF4184"/>
</dbReference>
<proteinExistence type="predicted"/>
<dbReference type="Proteomes" id="UP000698173">
    <property type="component" value="Unassembled WGS sequence"/>
</dbReference>
<feature type="transmembrane region" description="Helical" evidence="1">
    <location>
        <begin position="51"/>
        <end position="69"/>
    </location>
</feature>
<feature type="transmembrane region" description="Helical" evidence="1">
    <location>
        <begin position="152"/>
        <end position="170"/>
    </location>
</feature>
<name>A0A921KCQ2_SPOPS</name>
<dbReference type="EMBL" id="DYWT01000081">
    <property type="protein sequence ID" value="HJF31093.1"/>
    <property type="molecule type" value="Genomic_DNA"/>
</dbReference>
<reference evidence="2" key="2">
    <citation type="submission" date="2021-09" db="EMBL/GenBank/DDBJ databases">
        <authorList>
            <person name="Gilroy R."/>
        </authorList>
    </citation>
    <scope>NUCLEOTIDE SEQUENCE</scope>
    <source>
        <strain evidence="2">CHK171-7178</strain>
    </source>
</reference>
<comment type="caution">
    <text evidence="2">The sequence shown here is derived from an EMBL/GenBank/DDBJ whole genome shotgun (WGS) entry which is preliminary data.</text>
</comment>
<reference evidence="2" key="1">
    <citation type="journal article" date="2021" name="PeerJ">
        <title>Extensive microbial diversity within the chicken gut microbiome revealed by metagenomics and culture.</title>
        <authorList>
            <person name="Gilroy R."/>
            <person name="Ravi A."/>
            <person name="Getino M."/>
            <person name="Pursley I."/>
            <person name="Horton D.L."/>
            <person name="Alikhan N.F."/>
            <person name="Baker D."/>
            <person name="Gharbi K."/>
            <person name="Hall N."/>
            <person name="Watson M."/>
            <person name="Adriaenssens E.M."/>
            <person name="Foster-Nyarko E."/>
            <person name="Jarju S."/>
            <person name="Secka A."/>
            <person name="Antonio M."/>
            <person name="Oren A."/>
            <person name="Chaudhuri R.R."/>
            <person name="La Ragione R."/>
            <person name="Hildebrand F."/>
            <person name="Pallen M.J."/>
        </authorList>
    </citation>
    <scope>NUCLEOTIDE SEQUENCE</scope>
    <source>
        <strain evidence="2">CHK171-7178</strain>
    </source>
</reference>
<feature type="transmembrane region" description="Helical" evidence="1">
    <location>
        <begin position="215"/>
        <end position="240"/>
    </location>
</feature>